<evidence type="ECO:0000313" key="9">
    <source>
        <dbReference type="Proteomes" id="UP000777438"/>
    </source>
</evidence>
<keyword evidence="6" id="KW-0520">NAD</keyword>
<name>A0A9P8WDV5_9HYPO</name>
<comment type="similarity">
    <text evidence="2">Belongs to the zinc-containing alcohol dehydrogenase family.</text>
</comment>
<evidence type="ECO:0000256" key="3">
    <source>
        <dbReference type="ARBA" id="ARBA00022723"/>
    </source>
</evidence>
<protein>
    <submittedName>
        <fullName evidence="8">Chaperonin 10-like protein</fullName>
    </submittedName>
</protein>
<dbReference type="PROSITE" id="PS00059">
    <property type="entry name" value="ADH_ZINC"/>
    <property type="match status" value="1"/>
</dbReference>
<feature type="non-terminal residue" evidence="8">
    <location>
        <position position="1"/>
    </location>
</feature>
<dbReference type="Proteomes" id="UP000777438">
    <property type="component" value="Unassembled WGS sequence"/>
</dbReference>
<keyword evidence="3" id="KW-0479">Metal-binding</keyword>
<dbReference type="Gene3D" id="3.40.50.720">
    <property type="entry name" value="NAD(P)-binding Rossmann-like Domain"/>
    <property type="match status" value="1"/>
</dbReference>
<dbReference type="Gene3D" id="3.90.180.10">
    <property type="entry name" value="Medium-chain alcohol dehydrogenases, catalytic domain"/>
    <property type="match status" value="1"/>
</dbReference>
<evidence type="ECO:0000256" key="1">
    <source>
        <dbReference type="ARBA" id="ARBA00001947"/>
    </source>
</evidence>
<evidence type="ECO:0000256" key="2">
    <source>
        <dbReference type="ARBA" id="ARBA00008072"/>
    </source>
</evidence>
<dbReference type="GO" id="GO:0016491">
    <property type="term" value="F:oxidoreductase activity"/>
    <property type="evidence" value="ECO:0007669"/>
    <property type="project" value="UniProtKB-KW"/>
</dbReference>
<dbReference type="SUPFAM" id="SSF50129">
    <property type="entry name" value="GroES-like"/>
    <property type="match status" value="1"/>
</dbReference>
<comment type="caution">
    <text evidence="8">The sequence shown here is derived from an EMBL/GenBank/DDBJ whole genome shotgun (WGS) entry which is preliminary data.</text>
</comment>
<dbReference type="OrthoDB" id="4816096at2759"/>
<keyword evidence="4" id="KW-0862">Zinc</keyword>
<evidence type="ECO:0000256" key="5">
    <source>
        <dbReference type="ARBA" id="ARBA00023002"/>
    </source>
</evidence>
<organism evidence="8 9">
    <name type="scientific">Thelonectria olida</name>
    <dbReference type="NCBI Taxonomy" id="1576542"/>
    <lineage>
        <taxon>Eukaryota</taxon>
        <taxon>Fungi</taxon>
        <taxon>Dikarya</taxon>
        <taxon>Ascomycota</taxon>
        <taxon>Pezizomycotina</taxon>
        <taxon>Sordariomycetes</taxon>
        <taxon>Hypocreomycetidae</taxon>
        <taxon>Hypocreales</taxon>
        <taxon>Nectriaceae</taxon>
        <taxon>Thelonectria</taxon>
    </lineage>
</organism>
<dbReference type="InterPro" id="IPR002328">
    <property type="entry name" value="ADH_Zn_CS"/>
</dbReference>
<comment type="cofactor">
    <cofactor evidence="1">
        <name>Zn(2+)</name>
        <dbReference type="ChEBI" id="CHEBI:29105"/>
    </cofactor>
</comment>
<evidence type="ECO:0000256" key="4">
    <source>
        <dbReference type="ARBA" id="ARBA00022833"/>
    </source>
</evidence>
<dbReference type="InterPro" id="IPR011032">
    <property type="entry name" value="GroES-like_sf"/>
</dbReference>
<reference evidence="8 9" key="1">
    <citation type="journal article" date="2021" name="Nat. Commun.">
        <title>Genetic determinants of endophytism in the Arabidopsis root mycobiome.</title>
        <authorList>
            <person name="Mesny F."/>
            <person name="Miyauchi S."/>
            <person name="Thiergart T."/>
            <person name="Pickel B."/>
            <person name="Atanasova L."/>
            <person name="Karlsson M."/>
            <person name="Huettel B."/>
            <person name="Barry K.W."/>
            <person name="Haridas S."/>
            <person name="Chen C."/>
            <person name="Bauer D."/>
            <person name="Andreopoulos W."/>
            <person name="Pangilinan J."/>
            <person name="LaButti K."/>
            <person name="Riley R."/>
            <person name="Lipzen A."/>
            <person name="Clum A."/>
            <person name="Drula E."/>
            <person name="Henrissat B."/>
            <person name="Kohler A."/>
            <person name="Grigoriev I.V."/>
            <person name="Martin F.M."/>
            <person name="Hacquard S."/>
        </authorList>
    </citation>
    <scope>NUCLEOTIDE SEQUENCE [LARGE SCALE GENOMIC DNA]</scope>
    <source>
        <strain evidence="8 9">MPI-CAGE-CH-0241</strain>
    </source>
</reference>
<sequence length="206" mass="21244">MALSLNSSLATMRGAVMTGPYQVHIEDLPMPVITNATDAIVRITTSALCGSDLHRYHGYMGGEPPWALGHEAMGYISELGSAVSSLEVGQYVVIPDNGAIGHIDMGVGTGPLTGLPFGGANGGLQAEYARVPFADMALIPVPLTAETTNTSVEQDYVTVSDVFATGWIGLTMSGFQAGDTVAVWGAGPVGLLAAYSATIRGASHVF</sequence>
<proteinExistence type="inferred from homology"/>
<keyword evidence="9" id="KW-1185">Reference proteome</keyword>
<evidence type="ECO:0000256" key="6">
    <source>
        <dbReference type="ARBA" id="ARBA00023027"/>
    </source>
</evidence>
<accession>A0A9P8WDV5</accession>
<dbReference type="EMBL" id="JAGPYM010000003">
    <property type="protein sequence ID" value="KAH6896493.1"/>
    <property type="molecule type" value="Genomic_DNA"/>
</dbReference>
<feature type="domain" description="Alcohol dehydrogenase-like N-terminal" evidence="7">
    <location>
        <begin position="36"/>
        <end position="140"/>
    </location>
</feature>
<evidence type="ECO:0000259" key="7">
    <source>
        <dbReference type="Pfam" id="PF08240"/>
    </source>
</evidence>
<dbReference type="AlphaFoldDB" id="A0A9P8WDV5"/>
<dbReference type="PANTHER" id="PTHR42813:SF3">
    <property type="entry name" value="GLUTATHIONE-INDEPENDENT FORMALDEHYDE DEHYDROGENASE"/>
    <property type="match status" value="1"/>
</dbReference>
<dbReference type="GO" id="GO:0008270">
    <property type="term" value="F:zinc ion binding"/>
    <property type="evidence" value="ECO:0007669"/>
    <property type="project" value="InterPro"/>
</dbReference>
<dbReference type="InterPro" id="IPR013154">
    <property type="entry name" value="ADH-like_N"/>
</dbReference>
<keyword evidence="5" id="KW-0560">Oxidoreductase</keyword>
<dbReference type="Pfam" id="PF08240">
    <property type="entry name" value="ADH_N"/>
    <property type="match status" value="1"/>
</dbReference>
<gene>
    <name evidence="8" type="ORF">B0T10DRAFT_556371</name>
</gene>
<dbReference type="PANTHER" id="PTHR42813">
    <property type="entry name" value="ZINC-TYPE ALCOHOL DEHYDROGENASE-LIKE"/>
    <property type="match status" value="1"/>
</dbReference>
<evidence type="ECO:0000313" key="8">
    <source>
        <dbReference type="EMBL" id="KAH6896493.1"/>
    </source>
</evidence>